<dbReference type="HOGENOM" id="CLU_018816_13_1_5"/>
<dbReference type="InterPro" id="IPR051909">
    <property type="entry name" value="MFP_Cation_Efflux"/>
</dbReference>
<dbReference type="GO" id="GO:0016020">
    <property type="term" value="C:membrane"/>
    <property type="evidence" value="ECO:0007669"/>
    <property type="project" value="InterPro"/>
</dbReference>
<dbReference type="Pfam" id="PF25973">
    <property type="entry name" value="BSH_CzcB"/>
    <property type="match status" value="1"/>
</dbReference>
<dbReference type="Pfam" id="PF25954">
    <property type="entry name" value="Beta-barrel_RND_2"/>
    <property type="match status" value="1"/>
</dbReference>
<dbReference type="GO" id="GO:0046914">
    <property type="term" value="F:transition metal ion binding"/>
    <property type="evidence" value="ECO:0007669"/>
    <property type="project" value="TreeGrafter"/>
</dbReference>
<feature type="domain" description="CzcB-like C-terminal circularly permuted SH3-like" evidence="7">
    <location>
        <begin position="403"/>
        <end position="462"/>
    </location>
</feature>
<dbReference type="GO" id="GO:0030288">
    <property type="term" value="C:outer membrane-bounded periplasmic space"/>
    <property type="evidence" value="ECO:0007669"/>
    <property type="project" value="TreeGrafter"/>
</dbReference>
<dbReference type="GO" id="GO:0022857">
    <property type="term" value="F:transmembrane transporter activity"/>
    <property type="evidence" value="ECO:0007669"/>
    <property type="project" value="InterPro"/>
</dbReference>
<dbReference type="InterPro" id="IPR058792">
    <property type="entry name" value="Beta-barrel_RND_2"/>
</dbReference>
<evidence type="ECO:0000256" key="2">
    <source>
        <dbReference type="ARBA" id="ARBA00022448"/>
    </source>
</evidence>
<evidence type="ECO:0000259" key="5">
    <source>
        <dbReference type="Pfam" id="PF25954"/>
    </source>
</evidence>
<dbReference type="KEGG" id="hdt:HYPDE_26013"/>
<dbReference type="Gene3D" id="2.40.30.170">
    <property type="match status" value="1"/>
</dbReference>
<dbReference type="PANTHER" id="PTHR30097">
    <property type="entry name" value="CATION EFFLUX SYSTEM PROTEIN CUSB"/>
    <property type="match status" value="1"/>
</dbReference>
<dbReference type="PANTHER" id="PTHR30097:SF15">
    <property type="entry name" value="CATION EFFLUX SYSTEM PROTEIN CUSB"/>
    <property type="match status" value="1"/>
</dbReference>
<feature type="domain" description="CzcB-like barrel-sandwich hybrid" evidence="6">
    <location>
        <begin position="183"/>
        <end position="316"/>
    </location>
</feature>
<reference evidence="8 9" key="1">
    <citation type="journal article" date="2013" name="Genome Announc.">
        <title>Genome sequences for three denitrifying bacterial strains isolated from a uranium- and nitrate-contaminated subsurface environment.</title>
        <authorList>
            <person name="Venkatramanan R."/>
            <person name="Prakash O."/>
            <person name="Woyke T."/>
            <person name="Chain P."/>
            <person name="Goodwin L.A."/>
            <person name="Watson D."/>
            <person name="Brooks S."/>
            <person name="Kostka J.E."/>
            <person name="Green S.J."/>
        </authorList>
    </citation>
    <scope>NUCLEOTIDE SEQUENCE [LARGE SCALE GENOMIC DNA]</scope>
    <source>
        <strain evidence="8 9">1NES1</strain>
    </source>
</reference>
<dbReference type="AlphaFoldDB" id="N0B9U7"/>
<dbReference type="Gene3D" id="2.40.420.20">
    <property type="match status" value="1"/>
</dbReference>
<evidence type="ECO:0000313" key="9">
    <source>
        <dbReference type="Proteomes" id="UP000005952"/>
    </source>
</evidence>
<protein>
    <submittedName>
        <fullName evidence="8">RND family efflux transporter MFP subunit</fullName>
    </submittedName>
</protein>
<dbReference type="GO" id="GO:0015679">
    <property type="term" value="P:plasma membrane copper ion transport"/>
    <property type="evidence" value="ECO:0007669"/>
    <property type="project" value="TreeGrafter"/>
</dbReference>
<dbReference type="NCBIfam" id="TIGR01730">
    <property type="entry name" value="RND_mfp"/>
    <property type="match status" value="1"/>
</dbReference>
<dbReference type="SUPFAM" id="SSF111369">
    <property type="entry name" value="HlyD-like secretion proteins"/>
    <property type="match status" value="1"/>
</dbReference>
<name>N0B9U7_9HYPH</name>
<evidence type="ECO:0000259" key="7">
    <source>
        <dbReference type="Pfam" id="PF25975"/>
    </source>
</evidence>
<evidence type="ECO:0000313" key="8">
    <source>
        <dbReference type="EMBL" id="AGK56885.1"/>
    </source>
</evidence>
<accession>N0B9U7</accession>
<comment type="similarity">
    <text evidence="1">Belongs to the membrane fusion protein (MFP) (TC 8.A.1) family.</text>
</comment>
<dbReference type="Proteomes" id="UP000005952">
    <property type="component" value="Chromosome"/>
</dbReference>
<keyword evidence="3" id="KW-0732">Signal</keyword>
<dbReference type="STRING" id="670307.HYPDE_26013"/>
<dbReference type="eggNOG" id="COG0845">
    <property type="taxonomic scope" value="Bacteria"/>
</dbReference>
<dbReference type="GO" id="GO:0060003">
    <property type="term" value="P:copper ion export"/>
    <property type="evidence" value="ECO:0007669"/>
    <property type="project" value="TreeGrafter"/>
</dbReference>
<feature type="domain" description="CusB-like beta-barrel" evidence="5">
    <location>
        <begin position="320"/>
        <end position="396"/>
    </location>
</feature>
<evidence type="ECO:0000256" key="3">
    <source>
        <dbReference type="ARBA" id="ARBA00022729"/>
    </source>
</evidence>
<gene>
    <name evidence="8" type="ORF">HYPDE_26013</name>
</gene>
<dbReference type="EMBL" id="CP005587">
    <property type="protein sequence ID" value="AGK56885.1"/>
    <property type="molecule type" value="Genomic_DNA"/>
</dbReference>
<keyword evidence="9" id="KW-1185">Reference proteome</keyword>
<evidence type="ECO:0000256" key="1">
    <source>
        <dbReference type="ARBA" id="ARBA00009477"/>
    </source>
</evidence>
<organism evidence="8 9">
    <name type="scientific">Hyphomicrobium denitrificans 1NES1</name>
    <dbReference type="NCBI Taxonomy" id="670307"/>
    <lineage>
        <taxon>Bacteria</taxon>
        <taxon>Pseudomonadati</taxon>
        <taxon>Pseudomonadota</taxon>
        <taxon>Alphaproteobacteria</taxon>
        <taxon>Hyphomicrobiales</taxon>
        <taxon>Hyphomicrobiaceae</taxon>
        <taxon>Hyphomicrobium</taxon>
    </lineage>
</organism>
<dbReference type="OrthoDB" id="9806939at2"/>
<dbReference type="RefSeq" id="WP_015596922.1">
    <property type="nucleotide sequence ID" value="NC_021172.1"/>
</dbReference>
<evidence type="ECO:0000259" key="6">
    <source>
        <dbReference type="Pfam" id="PF25973"/>
    </source>
</evidence>
<sequence length="485" mass="51551">MNSVLKGVVTAAAIIAAAGAGVWAGQSGLVKLPLSPAATKIGHGVEATGPVIYYRDPDGKPFYSLAPRNTDGGASYVAVHASEDVSFEPKPKTQEAAAAPAGERKIKYYRNPMGLSDTSPVPKKDSMGMDYIAVYEGQDSDDASVKVSPGKIQRTGVETVAVTKRRLTRTVRAPGVVALDERRIAVVAPKFDGYVVKVGDVTTGTHVKAGDVLATVFGQAVLDQAARLLVEESSGWTRNNDAAFPPGFKGSSGVVGATRRLQNLGVPEEFMDQVKSSRRVPDTFTIRAPISGDVLERNWSDGQGFKTGDVGFRIADHSVVWMMADVAEGDIDAVKPGQAVAVTMRAHPGRIFKGTVAVIYPHLTKETRTAQVRIEMPNPDRALLPDMYGEVEIATSSDAPALIVPSSAVIDSGNRQVVLRDLGDGRYQPRDVKMGHRGDGVVELLSGVSEGDRVVVNGNFLIDAESNLQSALKSFQTPSTTEVNQ</sequence>
<dbReference type="InterPro" id="IPR006143">
    <property type="entry name" value="RND_pump_MFP"/>
</dbReference>
<keyword evidence="2" id="KW-0813">Transport</keyword>
<dbReference type="FunFam" id="2.40.30.170:FF:000010">
    <property type="entry name" value="Efflux RND transporter periplasmic adaptor subunit"/>
    <property type="match status" value="1"/>
</dbReference>
<evidence type="ECO:0000256" key="4">
    <source>
        <dbReference type="ARBA" id="ARBA00023065"/>
    </source>
</evidence>
<dbReference type="Gene3D" id="2.40.50.100">
    <property type="match status" value="1"/>
</dbReference>
<proteinExistence type="inferred from homology"/>
<dbReference type="Pfam" id="PF25975">
    <property type="entry name" value="CzcB_C"/>
    <property type="match status" value="1"/>
</dbReference>
<dbReference type="FunFam" id="2.40.420.20:FF:000003">
    <property type="entry name" value="Cation efflux system protein cusB"/>
    <property type="match status" value="1"/>
</dbReference>
<dbReference type="InterPro" id="IPR058647">
    <property type="entry name" value="BSH_CzcB-like"/>
</dbReference>
<dbReference type="InterPro" id="IPR058649">
    <property type="entry name" value="CzcB_C"/>
</dbReference>
<keyword evidence="4" id="KW-0406">Ion transport</keyword>